<feature type="compositionally biased region" description="Polar residues" evidence="6">
    <location>
        <begin position="42"/>
        <end position="60"/>
    </location>
</feature>
<dbReference type="GO" id="GO:0046872">
    <property type="term" value="F:metal ion binding"/>
    <property type="evidence" value="ECO:0007669"/>
    <property type="project" value="UniProtKB-KW"/>
</dbReference>
<dbReference type="EMBL" id="JADCTT010000012">
    <property type="protein sequence ID" value="KAF9746114.1"/>
    <property type="molecule type" value="Genomic_DNA"/>
</dbReference>
<evidence type="ECO:0000313" key="8">
    <source>
        <dbReference type="Proteomes" id="UP000616885"/>
    </source>
</evidence>
<evidence type="ECO:0000256" key="4">
    <source>
        <dbReference type="ARBA" id="ARBA00023163"/>
    </source>
</evidence>
<feature type="region of interest" description="Disordered" evidence="6">
    <location>
        <begin position="17"/>
        <end position="65"/>
    </location>
</feature>
<evidence type="ECO:0000256" key="1">
    <source>
        <dbReference type="ARBA" id="ARBA00004123"/>
    </source>
</evidence>
<dbReference type="Proteomes" id="UP000616885">
    <property type="component" value="Unassembled WGS sequence"/>
</dbReference>
<evidence type="ECO:0000256" key="3">
    <source>
        <dbReference type="ARBA" id="ARBA00023015"/>
    </source>
</evidence>
<dbReference type="GO" id="GO:0005634">
    <property type="term" value="C:nucleus"/>
    <property type="evidence" value="ECO:0007669"/>
    <property type="project" value="UniProtKB-SubCell"/>
</dbReference>
<keyword evidence="3" id="KW-0805">Transcription regulation</keyword>
<evidence type="ECO:0008006" key="9">
    <source>
        <dbReference type="Google" id="ProtNLM"/>
    </source>
</evidence>
<proteinExistence type="predicted"/>
<keyword evidence="2" id="KW-0479">Metal-binding</keyword>
<keyword evidence="5" id="KW-0539">Nucleus</keyword>
<accession>A0A8H7N2K4</accession>
<comment type="subcellular location">
    <subcellularLocation>
        <location evidence="1">Nucleus</location>
    </subcellularLocation>
</comment>
<evidence type="ECO:0000256" key="2">
    <source>
        <dbReference type="ARBA" id="ARBA00022723"/>
    </source>
</evidence>
<evidence type="ECO:0000256" key="5">
    <source>
        <dbReference type="ARBA" id="ARBA00023242"/>
    </source>
</evidence>
<name>A0A8H7N2K4_BIOOC</name>
<comment type="caution">
    <text evidence="7">The sequence shown here is derived from an EMBL/GenBank/DDBJ whole genome shotgun (WGS) entry which is preliminary data.</text>
</comment>
<protein>
    <recommendedName>
        <fullName evidence="9">Transcription factor domain-containing protein</fullName>
    </recommendedName>
</protein>
<organism evidence="7 8">
    <name type="scientific">Bionectria ochroleuca</name>
    <name type="common">Gliocladium roseum</name>
    <dbReference type="NCBI Taxonomy" id="29856"/>
    <lineage>
        <taxon>Eukaryota</taxon>
        <taxon>Fungi</taxon>
        <taxon>Dikarya</taxon>
        <taxon>Ascomycota</taxon>
        <taxon>Pezizomycotina</taxon>
        <taxon>Sordariomycetes</taxon>
        <taxon>Hypocreomycetidae</taxon>
        <taxon>Hypocreales</taxon>
        <taxon>Bionectriaceae</taxon>
        <taxon>Clonostachys</taxon>
    </lineage>
</organism>
<dbReference type="CDD" id="cd12148">
    <property type="entry name" value="fungal_TF_MHR"/>
    <property type="match status" value="1"/>
</dbReference>
<keyword evidence="4" id="KW-0804">Transcription</keyword>
<reference evidence="7" key="1">
    <citation type="submission" date="2020-10" db="EMBL/GenBank/DDBJ databases">
        <title>High-Quality Genome Resource of Clonostachys rosea strain S41 by Oxford Nanopore Long-Read Sequencing.</title>
        <authorList>
            <person name="Wang H."/>
        </authorList>
    </citation>
    <scope>NUCLEOTIDE SEQUENCE</scope>
    <source>
        <strain evidence="7">S41</strain>
    </source>
</reference>
<dbReference type="GO" id="GO:0000981">
    <property type="term" value="F:DNA-binding transcription factor activity, RNA polymerase II-specific"/>
    <property type="evidence" value="ECO:0007669"/>
    <property type="project" value="InterPro"/>
</dbReference>
<dbReference type="InterPro" id="IPR050815">
    <property type="entry name" value="TF_fung"/>
</dbReference>
<evidence type="ECO:0000313" key="7">
    <source>
        <dbReference type="EMBL" id="KAF9746114.1"/>
    </source>
</evidence>
<dbReference type="PANTHER" id="PTHR47338">
    <property type="entry name" value="ZN(II)2CYS6 TRANSCRIPTION FACTOR (EUROFUNG)-RELATED"/>
    <property type="match status" value="1"/>
</dbReference>
<dbReference type="AlphaFoldDB" id="A0A8H7N2K4"/>
<feature type="region of interest" description="Disordered" evidence="6">
    <location>
        <begin position="583"/>
        <end position="619"/>
    </location>
</feature>
<dbReference type="PANTHER" id="PTHR47338:SF5">
    <property type="entry name" value="ZN(II)2CYS6 TRANSCRIPTION FACTOR (EUROFUNG)"/>
    <property type="match status" value="1"/>
</dbReference>
<evidence type="ECO:0000256" key="6">
    <source>
        <dbReference type="SAM" id="MobiDB-lite"/>
    </source>
</evidence>
<gene>
    <name evidence="7" type="ORF">IM811_004415</name>
</gene>
<sequence>MPCSACVANGGTCVFDDKYRGRRRPRSRPPPQRVTHNLAPADSTSGQAPNQQAQNPTGTSLRARLPPLSDSAQDIAGTTLHKATPRPLSDPSQECTTTSLLNNPETWIDGLRNILSNMQQLYLETVLRVQNCDYAASLILAVCAYSARFSMHHQVHRWNMKGSRVSDTLAKSARDSMNDYDNNLQAQIDHLKTICILIEYEASISRGGIAWVELAAARRLTQLCLATGKLCPEESKRLDSVNKFLAVAEATHCLGNPKLVPDKSQMIGQSQVCSFKLTNPDSWERLLALLRFLSRIQRHRATGFERQKSAPWYRHSDFRALHEELETQLLRHRDTPPCPGVGDPGEPHEDDGLNGLVCSLLCHCCDIELNSSFLPISMKGLGRDGGHGPHRKNIDYPGAPSLFLAERKNRCQSSAVAIRDCVEHIILEQGFFKHMLILGYCCVQSLFVLLHQVEWSPKPVQSKLLESVAFLRNVVIAVSKFYSQGQSWLETIRLVQNFQLDLAQLPGTTEDAFKGYLSRFKDVAEPLCVPLDPLVFYGAPYNTEPTDDLRSLYGEQSMEIPTAGNRTSSWMLDYTQHLTQYLSESEADQDAKSPSNPISSVTLTHSKLSSSTSGGVIQRQVNPGAGNVEWLEETGLQEQLVTEPDPVEGRAVRGSRNALEDSNVLLAQLLQHSPNLNGFSIGETVIDTDAAGILQADLLFRHDGDLEFLKEHVPFLWDNTNNGILP</sequence>
<feature type="compositionally biased region" description="Low complexity" evidence="6">
    <location>
        <begin position="599"/>
        <end position="613"/>
    </location>
</feature>